<dbReference type="Pfam" id="PF01607">
    <property type="entry name" value="CBM_14"/>
    <property type="match status" value="1"/>
</dbReference>
<sequence length="276" mass="30860">MAKWTGLLLLMLVPAGLCQNCTTDPCVKDCTGCGPGQFIADPEDCHRYYVCDGNGNLQFNDPLYCEHGEVFDITIRECQSGAQCNVCQRKCYYQCAQSPNNLISYFYDCGSYYECDSAGIPGPVQNCPADKPFFDGIDCQADERRCCHCHPYCYDGDQGKYVADPKDCRNYYACFTQGIPSGQGHCSPGEFFETDACSSHATCNTICKNVIDYDGCIDPYTCLETGYFPKCPSKCVPQYYFCPQVSNTYVEAEECPVGYDFHPDLHVCVRTEDCPY</sequence>
<keyword evidence="4" id="KW-1185">Reference proteome</keyword>
<accession>A0AAW0SWQ4</accession>
<comment type="caution">
    <text evidence="3">The sequence shown here is derived from an EMBL/GenBank/DDBJ whole genome shotgun (WGS) entry which is preliminary data.</text>
</comment>
<evidence type="ECO:0000259" key="2">
    <source>
        <dbReference type="PROSITE" id="PS50940"/>
    </source>
</evidence>
<gene>
    <name evidence="3" type="ORF">O3P69_019437</name>
</gene>
<dbReference type="SMART" id="SM00494">
    <property type="entry name" value="ChtBD2"/>
    <property type="match status" value="3"/>
</dbReference>
<dbReference type="GO" id="GO:0005576">
    <property type="term" value="C:extracellular region"/>
    <property type="evidence" value="ECO:0007669"/>
    <property type="project" value="InterPro"/>
</dbReference>
<evidence type="ECO:0000313" key="3">
    <source>
        <dbReference type="EMBL" id="KAK8379508.1"/>
    </source>
</evidence>
<evidence type="ECO:0000313" key="4">
    <source>
        <dbReference type="Proteomes" id="UP001487740"/>
    </source>
</evidence>
<dbReference type="AlphaFoldDB" id="A0AAW0SWQ4"/>
<feature type="signal peptide" evidence="1">
    <location>
        <begin position="1"/>
        <end position="18"/>
    </location>
</feature>
<feature type="domain" description="Chitin-binding type-2" evidence="2">
    <location>
        <begin position="27"/>
        <end position="86"/>
    </location>
</feature>
<name>A0AAW0SWQ4_SCYPA</name>
<dbReference type="InterPro" id="IPR002557">
    <property type="entry name" value="Chitin-bd_dom"/>
</dbReference>
<keyword evidence="1" id="KW-0732">Signal</keyword>
<dbReference type="Proteomes" id="UP001487740">
    <property type="component" value="Unassembled WGS sequence"/>
</dbReference>
<reference evidence="3 4" key="1">
    <citation type="submission" date="2023-03" db="EMBL/GenBank/DDBJ databases">
        <title>High-quality genome of Scylla paramamosain provides insights in environmental adaptation.</title>
        <authorList>
            <person name="Zhang L."/>
        </authorList>
    </citation>
    <scope>NUCLEOTIDE SEQUENCE [LARGE SCALE GENOMIC DNA]</scope>
    <source>
        <strain evidence="3">LZ_2023a</strain>
        <tissue evidence="3">Muscle</tissue>
    </source>
</reference>
<proteinExistence type="predicted"/>
<evidence type="ECO:0000256" key="1">
    <source>
        <dbReference type="SAM" id="SignalP"/>
    </source>
</evidence>
<feature type="domain" description="Chitin-binding type-2" evidence="2">
    <location>
        <begin position="150"/>
        <end position="205"/>
    </location>
</feature>
<organism evidence="3 4">
    <name type="scientific">Scylla paramamosain</name>
    <name type="common">Mud crab</name>
    <dbReference type="NCBI Taxonomy" id="85552"/>
    <lineage>
        <taxon>Eukaryota</taxon>
        <taxon>Metazoa</taxon>
        <taxon>Ecdysozoa</taxon>
        <taxon>Arthropoda</taxon>
        <taxon>Crustacea</taxon>
        <taxon>Multicrustacea</taxon>
        <taxon>Malacostraca</taxon>
        <taxon>Eumalacostraca</taxon>
        <taxon>Eucarida</taxon>
        <taxon>Decapoda</taxon>
        <taxon>Pleocyemata</taxon>
        <taxon>Brachyura</taxon>
        <taxon>Eubrachyura</taxon>
        <taxon>Portunoidea</taxon>
        <taxon>Portunidae</taxon>
        <taxon>Portuninae</taxon>
        <taxon>Scylla</taxon>
    </lineage>
</organism>
<dbReference type="PROSITE" id="PS50940">
    <property type="entry name" value="CHIT_BIND_II"/>
    <property type="match status" value="2"/>
</dbReference>
<dbReference type="GO" id="GO:0008061">
    <property type="term" value="F:chitin binding"/>
    <property type="evidence" value="ECO:0007669"/>
    <property type="project" value="InterPro"/>
</dbReference>
<dbReference type="InterPro" id="IPR036508">
    <property type="entry name" value="Chitin-bd_dom_sf"/>
</dbReference>
<dbReference type="SUPFAM" id="SSF57625">
    <property type="entry name" value="Invertebrate chitin-binding proteins"/>
    <property type="match status" value="1"/>
</dbReference>
<dbReference type="EMBL" id="JARAKH010000043">
    <property type="protein sequence ID" value="KAK8379508.1"/>
    <property type="molecule type" value="Genomic_DNA"/>
</dbReference>
<protein>
    <recommendedName>
        <fullName evidence="2">Chitin-binding type-2 domain-containing protein</fullName>
    </recommendedName>
</protein>
<feature type="chain" id="PRO_5043765949" description="Chitin-binding type-2 domain-containing protein" evidence="1">
    <location>
        <begin position="19"/>
        <end position="276"/>
    </location>
</feature>